<protein>
    <submittedName>
        <fullName evidence="4">RNA-binding protein Luc7-like 1</fullName>
    </submittedName>
</protein>
<proteinExistence type="inferred from homology"/>
<accession>A0AAE1LTJ8</accession>
<dbReference type="GO" id="GO:0005685">
    <property type="term" value="C:U1 snRNP"/>
    <property type="evidence" value="ECO:0007669"/>
    <property type="project" value="InterPro"/>
</dbReference>
<feature type="region of interest" description="Disordered" evidence="3">
    <location>
        <begin position="191"/>
        <end position="413"/>
    </location>
</feature>
<evidence type="ECO:0000256" key="1">
    <source>
        <dbReference type="ARBA" id="ARBA00005655"/>
    </source>
</evidence>
<feature type="compositionally biased region" description="Basic and acidic residues" evidence="3">
    <location>
        <begin position="191"/>
        <end position="290"/>
    </location>
</feature>
<evidence type="ECO:0000256" key="2">
    <source>
        <dbReference type="SAM" id="Coils"/>
    </source>
</evidence>
<feature type="compositionally biased region" description="Basic residues" evidence="3">
    <location>
        <begin position="291"/>
        <end position="323"/>
    </location>
</feature>
<keyword evidence="5" id="KW-1185">Reference proteome</keyword>
<dbReference type="GO" id="GO:0003729">
    <property type="term" value="F:mRNA binding"/>
    <property type="evidence" value="ECO:0007669"/>
    <property type="project" value="InterPro"/>
</dbReference>
<dbReference type="Pfam" id="PF03194">
    <property type="entry name" value="LUC7"/>
    <property type="match status" value="1"/>
</dbReference>
<gene>
    <name evidence="4" type="ORF">KUF71_005068</name>
</gene>
<feature type="coiled-coil region" evidence="2">
    <location>
        <begin position="103"/>
        <end position="130"/>
    </location>
</feature>
<evidence type="ECO:0000256" key="3">
    <source>
        <dbReference type="SAM" id="MobiDB-lite"/>
    </source>
</evidence>
<dbReference type="Proteomes" id="UP001219518">
    <property type="component" value="Unassembled WGS sequence"/>
</dbReference>
<dbReference type="InterPro" id="IPR004882">
    <property type="entry name" value="Luc7-rel"/>
</dbReference>
<sequence length="413" mass="49050">MPSAVLEDASRMDLGECPKIHDLALRADYEQASKKRDYYYDIDAMEHLQSFIADCDHRTDLAKQRLLETQEVLSAEVAAKANKVHELAEQIGKKLAKAEMLGAEGLVDESMKLMEEIEDLRKKKAAAELEYRNSMPASSYQQQKLRVCEVCSAYLGIHDNDRRLADHFGGKLHLGFIKIREKLAQLQATVEERKNQRRNDGRGDRDRDREREDRDRVRDRDRNRDRDRGDRDRDRERDRDRYRERDRDRDRDRDRRDRDRDRERDRDRDRERERDRGKRSPSDSRSESGRNKRRRTRSRSNSRSHRSRSRSRSRHSHSSRRRSREKDDSHRSSSRSDRHKRERSHERKEKREEDRPKPIPEETEKASSPRKSEETTNGTLSVKEETSTIKEKSGNLNDDTSEKEEGELGNKSE</sequence>
<organism evidence="4 5">
    <name type="scientific">Frankliniella fusca</name>
    <dbReference type="NCBI Taxonomy" id="407009"/>
    <lineage>
        <taxon>Eukaryota</taxon>
        <taxon>Metazoa</taxon>
        <taxon>Ecdysozoa</taxon>
        <taxon>Arthropoda</taxon>
        <taxon>Hexapoda</taxon>
        <taxon>Insecta</taxon>
        <taxon>Pterygota</taxon>
        <taxon>Neoptera</taxon>
        <taxon>Paraneoptera</taxon>
        <taxon>Thysanoptera</taxon>
        <taxon>Terebrantia</taxon>
        <taxon>Thripoidea</taxon>
        <taxon>Thripidae</taxon>
        <taxon>Frankliniella</taxon>
    </lineage>
</organism>
<dbReference type="EMBL" id="JAHWGI010001411">
    <property type="protein sequence ID" value="KAK3930334.1"/>
    <property type="molecule type" value="Genomic_DNA"/>
</dbReference>
<evidence type="ECO:0000313" key="4">
    <source>
        <dbReference type="EMBL" id="KAK3930334.1"/>
    </source>
</evidence>
<name>A0AAE1LTJ8_9NEOP</name>
<reference evidence="4" key="1">
    <citation type="submission" date="2021-07" db="EMBL/GenBank/DDBJ databases">
        <authorList>
            <person name="Catto M.A."/>
            <person name="Jacobson A."/>
            <person name="Kennedy G."/>
            <person name="Labadie P."/>
            <person name="Hunt B.G."/>
            <person name="Srinivasan R."/>
        </authorList>
    </citation>
    <scope>NUCLEOTIDE SEQUENCE</scope>
    <source>
        <strain evidence="4">PL_HMW_Pooled</strain>
        <tissue evidence="4">Head</tissue>
    </source>
</reference>
<comment type="similarity">
    <text evidence="1">Belongs to the Luc7 family.</text>
</comment>
<feature type="compositionally biased region" description="Basic and acidic residues" evidence="3">
    <location>
        <begin position="382"/>
        <end position="393"/>
    </location>
</feature>
<keyword evidence="2" id="KW-0175">Coiled coil</keyword>
<reference evidence="4" key="2">
    <citation type="journal article" date="2023" name="BMC Genomics">
        <title>Pest status, molecular evolution, and epigenetic factors derived from the genome assembly of Frankliniella fusca, a thysanopteran phytovirus vector.</title>
        <authorList>
            <person name="Catto M.A."/>
            <person name="Labadie P.E."/>
            <person name="Jacobson A.L."/>
            <person name="Kennedy G.G."/>
            <person name="Srinivasan R."/>
            <person name="Hunt B.G."/>
        </authorList>
    </citation>
    <scope>NUCLEOTIDE SEQUENCE</scope>
    <source>
        <strain evidence="4">PL_HMW_Pooled</strain>
    </source>
</reference>
<evidence type="ECO:0000313" key="5">
    <source>
        <dbReference type="Proteomes" id="UP001219518"/>
    </source>
</evidence>
<dbReference type="AlphaFoldDB" id="A0AAE1LTJ8"/>
<dbReference type="GO" id="GO:0006376">
    <property type="term" value="P:mRNA splice site recognition"/>
    <property type="evidence" value="ECO:0007669"/>
    <property type="project" value="InterPro"/>
</dbReference>
<feature type="compositionally biased region" description="Basic and acidic residues" evidence="3">
    <location>
        <begin position="343"/>
        <end position="374"/>
    </location>
</feature>
<dbReference type="PANTHER" id="PTHR12375">
    <property type="entry name" value="RNA-BINDING PROTEIN LUC7-RELATED"/>
    <property type="match status" value="1"/>
</dbReference>
<feature type="compositionally biased region" description="Basic and acidic residues" evidence="3">
    <location>
        <begin position="324"/>
        <end position="336"/>
    </location>
</feature>
<comment type="caution">
    <text evidence="4">The sequence shown here is derived from an EMBL/GenBank/DDBJ whole genome shotgun (WGS) entry which is preliminary data.</text>
</comment>